<dbReference type="EMBL" id="JACIBS010000002">
    <property type="protein sequence ID" value="MBB3664880.1"/>
    <property type="molecule type" value="Genomic_DNA"/>
</dbReference>
<accession>A0A839XNS5</accession>
<evidence type="ECO:0000256" key="1">
    <source>
        <dbReference type="SAM" id="MobiDB-lite"/>
    </source>
</evidence>
<feature type="region of interest" description="Disordered" evidence="1">
    <location>
        <begin position="1"/>
        <end position="36"/>
    </location>
</feature>
<evidence type="ECO:0000313" key="2">
    <source>
        <dbReference type="EMBL" id="MBB3664880.1"/>
    </source>
</evidence>
<comment type="caution">
    <text evidence="2">The sequence shown here is derived from an EMBL/GenBank/DDBJ whole genome shotgun (WGS) entry which is preliminary data.</text>
</comment>
<protein>
    <submittedName>
        <fullName evidence="2">Uncharacterized protein</fullName>
    </submittedName>
</protein>
<proteinExistence type="predicted"/>
<dbReference type="AlphaFoldDB" id="A0A839XNS5"/>
<dbReference type="Proteomes" id="UP000564573">
    <property type="component" value="Unassembled WGS sequence"/>
</dbReference>
<organism evidence="2 3">
    <name type="scientific">Prauserella sediminis</name>
    <dbReference type="NCBI Taxonomy" id="577680"/>
    <lineage>
        <taxon>Bacteria</taxon>
        <taxon>Bacillati</taxon>
        <taxon>Actinomycetota</taxon>
        <taxon>Actinomycetes</taxon>
        <taxon>Pseudonocardiales</taxon>
        <taxon>Pseudonocardiaceae</taxon>
        <taxon>Prauserella</taxon>
        <taxon>Prauserella salsuginis group</taxon>
    </lineage>
</organism>
<name>A0A839XNS5_9PSEU</name>
<gene>
    <name evidence="2" type="ORF">FB384_003831</name>
</gene>
<evidence type="ECO:0000313" key="3">
    <source>
        <dbReference type="Proteomes" id="UP000564573"/>
    </source>
</evidence>
<reference evidence="2 3" key="1">
    <citation type="submission" date="2020-08" db="EMBL/GenBank/DDBJ databases">
        <title>Sequencing the genomes of 1000 actinobacteria strains.</title>
        <authorList>
            <person name="Klenk H.-P."/>
        </authorList>
    </citation>
    <scope>NUCLEOTIDE SEQUENCE [LARGE SCALE GENOMIC DNA]</scope>
    <source>
        <strain evidence="2 3">DSM 45267</strain>
    </source>
</reference>
<keyword evidence="3" id="KW-1185">Reference proteome</keyword>
<feature type="compositionally biased region" description="Basic and acidic residues" evidence="1">
    <location>
        <begin position="12"/>
        <end position="36"/>
    </location>
</feature>
<sequence>MLPAVRGAPEPAHTDIPKGETNDGDRHTGVRFLRDA</sequence>